<name>A0A840MQZ3_9PROT</name>
<dbReference type="AlphaFoldDB" id="A0A840MQZ3"/>
<evidence type="ECO:0000313" key="3">
    <source>
        <dbReference type="Proteomes" id="UP000575898"/>
    </source>
</evidence>
<evidence type="ECO:0000313" key="2">
    <source>
        <dbReference type="EMBL" id="MBB5017651.1"/>
    </source>
</evidence>
<proteinExistence type="predicted"/>
<feature type="chain" id="PRO_5032570131" description="DUF1090 domain-containing protein" evidence="1">
    <location>
        <begin position="22"/>
        <end position="88"/>
    </location>
</feature>
<gene>
    <name evidence="2" type="ORF">HNQ59_000920</name>
</gene>
<evidence type="ECO:0008006" key="4">
    <source>
        <dbReference type="Google" id="ProtNLM"/>
    </source>
</evidence>
<keyword evidence="1" id="KW-0732">Signal</keyword>
<evidence type="ECO:0000256" key="1">
    <source>
        <dbReference type="SAM" id="SignalP"/>
    </source>
</evidence>
<sequence>MKKQTLLPALLMLLVAPQTWAESAPTEYDPAKHTEKMRVYCADLDKQLGLMAKREKLGLRATEKERFLQKRGELEAKREKHCAQFKAQ</sequence>
<keyword evidence="3" id="KW-1185">Reference proteome</keyword>
<feature type="signal peptide" evidence="1">
    <location>
        <begin position="1"/>
        <end position="21"/>
    </location>
</feature>
<dbReference type="RefSeq" id="WP_184035782.1">
    <property type="nucleotide sequence ID" value="NZ_JACHHY010000004.1"/>
</dbReference>
<dbReference type="EMBL" id="JACHHY010000004">
    <property type="protein sequence ID" value="MBB5017651.1"/>
    <property type="molecule type" value="Genomic_DNA"/>
</dbReference>
<dbReference type="Proteomes" id="UP000575898">
    <property type="component" value="Unassembled WGS sequence"/>
</dbReference>
<organism evidence="2 3">
    <name type="scientific">Chitinivorax tropicus</name>
    <dbReference type="NCBI Taxonomy" id="714531"/>
    <lineage>
        <taxon>Bacteria</taxon>
        <taxon>Pseudomonadati</taxon>
        <taxon>Pseudomonadota</taxon>
        <taxon>Betaproteobacteria</taxon>
        <taxon>Chitinivorax</taxon>
    </lineage>
</organism>
<accession>A0A840MQZ3</accession>
<protein>
    <recommendedName>
        <fullName evidence="4">DUF1090 domain-containing protein</fullName>
    </recommendedName>
</protein>
<comment type="caution">
    <text evidence="2">The sequence shown here is derived from an EMBL/GenBank/DDBJ whole genome shotgun (WGS) entry which is preliminary data.</text>
</comment>
<reference evidence="2 3" key="1">
    <citation type="submission" date="2020-08" db="EMBL/GenBank/DDBJ databases">
        <title>Genomic Encyclopedia of Type Strains, Phase IV (KMG-IV): sequencing the most valuable type-strain genomes for metagenomic binning, comparative biology and taxonomic classification.</title>
        <authorList>
            <person name="Goeker M."/>
        </authorList>
    </citation>
    <scope>NUCLEOTIDE SEQUENCE [LARGE SCALE GENOMIC DNA]</scope>
    <source>
        <strain evidence="2 3">DSM 27165</strain>
    </source>
</reference>